<evidence type="ECO:0000313" key="1">
    <source>
        <dbReference type="EMBL" id="KAJ9596009.1"/>
    </source>
</evidence>
<dbReference type="EMBL" id="JASPKZ010002300">
    <property type="protein sequence ID" value="KAJ9596009.1"/>
    <property type="molecule type" value="Genomic_DNA"/>
</dbReference>
<feature type="non-terminal residue" evidence="1">
    <location>
        <position position="1"/>
    </location>
</feature>
<keyword evidence="2" id="KW-1185">Reference proteome</keyword>
<gene>
    <name evidence="1" type="ORF">L9F63_012830</name>
</gene>
<organism evidence="1 2">
    <name type="scientific">Diploptera punctata</name>
    <name type="common">Pacific beetle cockroach</name>
    <dbReference type="NCBI Taxonomy" id="6984"/>
    <lineage>
        <taxon>Eukaryota</taxon>
        <taxon>Metazoa</taxon>
        <taxon>Ecdysozoa</taxon>
        <taxon>Arthropoda</taxon>
        <taxon>Hexapoda</taxon>
        <taxon>Insecta</taxon>
        <taxon>Pterygota</taxon>
        <taxon>Neoptera</taxon>
        <taxon>Polyneoptera</taxon>
        <taxon>Dictyoptera</taxon>
        <taxon>Blattodea</taxon>
        <taxon>Blaberoidea</taxon>
        <taxon>Blaberidae</taxon>
        <taxon>Diplopterinae</taxon>
        <taxon>Diploptera</taxon>
    </lineage>
</organism>
<evidence type="ECO:0000313" key="2">
    <source>
        <dbReference type="Proteomes" id="UP001233999"/>
    </source>
</evidence>
<feature type="non-terminal residue" evidence="1">
    <location>
        <position position="99"/>
    </location>
</feature>
<accession>A0AAD8EN76</accession>
<name>A0AAD8EN76_DIPPU</name>
<dbReference type="Proteomes" id="UP001233999">
    <property type="component" value="Unassembled WGS sequence"/>
</dbReference>
<comment type="caution">
    <text evidence="1">The sequence shown here is derived from an EMBL/GenBank/DDBJ whole genome shotgun (WGS) entry which is preliminary data.</text>
</comment>
<sequence>LCDIIMNLIQIVWIHIHFSSSSSLVSPFQGSSFGQTPPFISAFTATVSMMILKKISGLLAMVLRGLKFPDVSPEAASGILKSLKTTLEDTKHSLWQNCT</sequence>
<protein>
    <submittedName>
        <fullName evidence="1">Uncharacterized protein</fullName>
    </submittedName>
</protein>
<reference evidence="1" key="2">
    <citation type="submission" date="2023-05" db="EMBL/GenBank/DDBJ databases">
        <authorList>
            <person name="Fouks B."/>
        </authorList>
    </citation>
    <scope>NUCLEOTIDE SEQUENCE</scope>
    <source>
        <strain evidence="1">Stay&amp;Tobe</strain>
        <tissue evidence="1">Testes</tissue>
    </source>
</reference>
<dbReference type="AlphaFoldDB" id="A0AAD8EN76"/>
<reference evidence="1" key="1">
    <citation type="journal article" date="2023" name="IScience">
        <title>Live-bearing cockroach genome reveals convergent evolutionary mechanisms linked to viviparity in insects and beyond.</title>
        <authorList>
            <person name="Fouks B."/>
            <person name="Harrison M.C."/>
            <person name="Mikhailova A.A."/>
            <person name="Marchal E."/>
            <person name="English S."/>
            <person name="Carruthers M."/>
            <person name="Jennings E.C."/>
            <person name="Chiamaka E.L."/>
            <person name="Frigard R.A."/>
            <person name="Pippel M."/>
            <person name="Attardo G.M."/>
            <person name="Benoit J.B."/>
            <person name="Bornberg-Bauer E."/>
            <person name="Tobe S.S."/>
        </authorList>
    </citation>
    <scope>NUCLEOTIDE SEQUENCE</scope>
    <source>
        <strain evidence="1">Stay&amp;Tobe</strain>
    </source>
</reference>
<proteinExistence type="predicted"/>